<dbReference type="EnsemblPlants" id="Kaladp0033s0001.1.v1.1">
    <property type="protein sequence ID" value="Kaladp0033s0001.1.v1.1"/>
    <property type="gene ID" value="Kaladp0033s0001.v1.1"/>
</dbReference>
<protein>
    <submittedName>
        <fullName evidence="1">Uncharacterized protein</fullName>
    </submittedName>
</protein>
<organism evidence="1 2">
    <name type="scientific">Kalanchoe fedtschenkoi</name>
    <name type="common">Lavender scallops</name>
    <name type="synonym">South American air plant</name>
    <dbReference type="NCBI Taxonomy" id="63787"/>
    <lineage>
        <taxon>Eukaryota</taxon>
        <taxon>Viridiplantae</taxon>
        <taxon>Streptophyta</taxon>
        <taxon>Embryophyta</taxon>
        <taxon>Tracheophyta</taxon>
        <taxon>Spermatophyta</taxon>
        <taxon>Magnoliopsida</taxon>
        <taxon>eudicotyledons</taxon>
        <taxon>Gunneridae</taxon>
        <taxon>Pentapetalae</taxon>
        <taxon>Saxifragales</taxon>
        <taxon>Crassulaceae</taxon>
        <taxon>Kalanchoe</taxon>
    </lineage>
</organism>
<sequence>MTRQAKDNLACKPAKSEVAVPQITTVDLVKIERKSG</sequence>
<keyword evidence="2" id="KW-1185">Reference proteome</keyword>
<proteinExistence type="predicted"/>
<evidence type="ECO:0000313" key="1">
    <source>
        <dbReference type="EnsemblPlants" id="Kaladp0033s0001.1.v1.1"/>
    </source>
</evidence>
<accession>A0A7N0TCK9</accession>
<dbReference type="Gramene" id="Kaladp0033s0001.1.v1.1">
    <property type="protein sequence ID" value="Kaladp0033s0001.1.v1.1"/>
    <property type="gene ID" value="Kaladp0033s0001.v1.1"/>
</dbReference>
<dbReference type="AlphaFoldDB" id="A0A7N0TCK9"/>
<dbReference type="Proteomes" id="UP000594263">
    <property type="component" value="Unplaced"/>
</dbReference>
<name>A0A7N0TCK9_KALFE</name>
<reference evidence="1" key="1">
    <citation type="submission" date="2021-01" db="UniProtKB">
        <authorList>
            <consortium name="EnsemblPlants"/>
        </authorList>
    </citation>
    <scope>IDENTIFICATION</scope>
</reference>
<evidence type="ECO:0000313" key="2">
    <source>
        <dbReference type="Proteomes" id="UP000594263"/>
    </source>
</evidence>